<sequence>MFQVSFLLCALLALVALSAAKPDDGETVTVPAPGLSYGGIPYGSVSGNVAEFFSRQAPSGGRSVYLSGPRGNSVDYAPIEQFLR</sequence>
<feature type="signal peptide" evidence="1">
    <location>
        <begin position="1"/>
        <end position="20"/>
    </location>
</feature>
<dbReference type="AlphaFoldDB" id="A0A2A4J9J9"/>
<proteinExistence type="predicted"/>
<organism evidence="2">
    <name type="scientific">Heliothis virescens</name>
    <name type="common">Tobacco budworm moth</name>
    <dbReference type="NCBI Taxonomy" id="7102"/>
    <lineage>
        <taxon>Eukaryota</taxon>
        <taxon>Metazoa</taxon>
        <taxon>Ecdysozoa</taxon>
        <taxon>Arthropoda</taxon>
        <taxon>Hexapoda</taxon>
        <taxon>Insecta</taxon>
        <taxon>Pterygota</taxon>
        <taxon>Neoptera</taxon>
        <taxon>Endopterygota</taxon>
        <taxon>Lepidoptera</taxon>
        <taxon>Glossata</taxon>
        <taxon>Ditrysia</taxon>
        <taxon>Noctuoidea</taxon>
        <taxon>Noctuidae</taxon>
        <taxon>Heliothinae</taxon>
        <taxon>Heliothis</taxon>
    </lineage>
</organism>
<dbReference type="EMBL" id="NWSH01002518">
    <property type="protein sequence ID" value="PCG68092.1"/>
    <property type="molecule type" value="Genomic_DNA"/>
</dbReference>
<name>A0A2A4J9J9_HELVI</name>
<accession>A0A2A4J9J9</accession>
<protein>
    <submittedName>
        <fullName evidence="2">Uncharacterized protein</fullName>
    </submittedName>
</protein>
<reference evidence="2" key="1">
    <citation type="submission" date="2017-09" db="EMBL/GenBank/DDBJ databases">
        <title>Contemporary evolution of a Lepidopteran species, Heliothis virescens, in response to modern agricultural practices.</title>
        <authorList>
            <person name="Fritz M.L."/>
            <person name="Deyonke A.M."/>
            <person name="Papanicolaou A."/>
            <person name="Micinski S."/>
            <person name="Westbrook J."/>
            <person name="Gould F."/>
        </authorList>
    </citation>
    <scope>NUCLEOTIDE SEQUENCE [LARGE SCALE GENOMIC DNA]</scope>
    <source>
        <strain evidence="2">HvINT-</strain>
        <tissue evidence="2">Whole body</tissue>
    </source>
</reference>
<comment type="caution">
    <text evidence="2">The sequence shown here is derived from an EMBL/GenBank/DDBJ whole genome shotgun (WGS) entry which is preliminary data.</text>
</comment>
<gene>
    <name evidence="2" type="ORF">B5V51_5611</name>
</gene>
<keyword evidence="1" id="KW-0732">Signal</keyword>
<evidence type="ECO:0000313" key="2">
    <source>
        <dbReference type="EMBL" id="PCG68092.1"/>
    </source>
</evidence>
<feature type="chain" id="PRO_5012878752" evidence="1">
    <location>
        <begin position="21"/>
        <end position="84"/>
    </location>
</feature>
<evidence type="ECO:0000256" key="1">
    <source>
        <dbReference type="SAM" id="SignalP"/>
    </source>
</evidence>